<accession>A0A9X0DJ49</accession>
<sequence length="209" mass="24413">MHVNANARSIVLRHYKLGFGVEDMVCEQVKSLKLDKDRIYVNPTSDIICAKHGARGTLFMAKLKDLKVEKIALNKQSWEEPFEPYFGLAVCPIDGSHGRGWIDENMSTTALWTHSQPTELYHRKDKPSRSIFEMYFGNTSRGFYCCDAMEETDSLTRGLAVVRKIQRQKNEIADIEGRDRQRMDLCPEWLYSNLDTWTRPKHRFLLHWQ</sequence>
<reference evidence="1" key="1">
    <citation type="submission" date="2022-11" db="EMBL/GenBank/DDBJ databases">
        <title>Genome Resource of Sclerotinia nivalis Strain SnTB1, a Plant Pathogen Isolated from American Ginseng.</title>
        <authorList>
            <person name="Fan S."/>
        </authorList>
    </citation>
    <scope>NUCLEOTIDE SEQUENCE</scope>
    <source>
        <strain evidence="1">SnTB1</strain>
    </source>
</reference>
<name>A0A9X0DJ49_9HELO</name>
<dbReference type="OrthoDB" id="3540486at2759"/>
<comment type="caution">
    <text evidence="1">The sequence shown here is derived from an EMBL/GenBank/DDBJ whole genome shotgun (WGS) entry which is preliminary data.</text>
</comment>
<dbReference type="Proteomes" id="UP001152300">
    <property type="component" value="Unassembled WGS sequence"/>
</dbReference>
<gene>
    <name evidence="1" type="ORF">OCU04_009210</name>
</gene>
<keyword evidence="2" id="KW-1185">Reference proteome</keyword>
<dbReference type="AlphaFoldDB" id="A0A9X0DJ49"/>
<organism evidence="1 2">
    <name type="scientific">Sclerotinia nivalis</name>
    <dbReference type="NCBI Taxonomy" id="352851"/>
    <lineage>
        <taxon>Eukaryota</taxon>
        <taxon>Fungi</taxon>
        <taxon>Dikarya</taxon>
        <taxon>Ascomycota</taxon>
        <taxon>Pezizomycotina</taxon>
        <taxon>Leotiomycetes</taxon>
        <taxon>Helotiales</taxon>
        <taxon>Sclerotiniaceae</taxon>
        <taxon>Sclerotinia</taxon>
    </lineage>
</organism>
<proteinExistence type="predicted"/>
<protein>
    <submittedName>
        <fullName evidence="1">Uncharacterized protein</fullName>
    </submittedName>
</protein>
<evidence type="ECO:0000313" key="1">
    <source>
        <dbReference type="EMBL" id="KAJ8062688.1"/>
    </source>
</evidence>
<evidence type="ECO:0000313" key="2">
    <source>
        <dbReference type="Proteomes" id="UP001152300"/>
    </source>
</evidence>
<dbReference type="EMBL" id="JAPEIS010000010">
    <property type="protein sequence ID" value="KAJ8062688.1"/>
    <property type="molecule type" value="Genomic_DNA"/>
</dbReference>